<dbReference type="EMBL" id="CP000806">
    <property type="protein sequence ID" value="ACB51534.1"/>
    <property type="molecule type" value="Genomic_DNA"/>
</dbReference>
<gene>
    <name evidence="1" type="ordered locus">cce_2184</name>
</gene>
<dbReference type="AlphaFoldDB" id="B1WPG4"/>
<dbReference type="STRING" id="43989.cce_2184"/>
<evidence type="ECO:0000313" key="1">
    <source>
        <dbReference type="EMBL" id="ACB51534.1"/>
    </source>
</evidence>
<keyword evidence="2" id="KW-1185">Reference proteome</keyword>
<proteinExistence type="predicted"/>
<name>B1WPG4_CROS5</name>
<dbReference type="Proteomes" id="UP000001203">
    <property type="component" value="Chromosome circular"/>
</dbReference>
<dbReference type="OrthoDB" id="452710at2"/>
<accession>B1WPG4</accession>
<dbReference type="HOGENOM" id="CLU_930188_0_0_3"/>
<evidence type="ECO:0008006" key="3">
    <source>
        <dbReference type="Google" id="ProtNLM"/>
    </source>
</evidence>
<protein>
    <recommendedName>
        <fullName evidence="3">DUF4384 domain-containing protein</fullName>
    </recommendedName>
</protein>
<reference evidence="1 2" key="1">
    <citation type="journal article" date="2008" name="Proc. Natl. Acad. Sci. U.S.A.">
        <title>The genome of Cyanothece 51142, a unicellular diazotrophic cyanobacterium important in the marine nitrogen cycle.</title>
        <authorList>
            <person name="Welsh E.A."/>
            <person name="Liberton M."/>
            <person name="Stoeckel J."/>
            <person name="Loh T."/>
            <person name="Elvitigala T."/>
            <person name="Wang C."/>
            <person name="Wollam A."/>
            <person name="Fulton R.S."/>
            <person name="Clifton S.W."/>
            <person name="Jacobs J.M."/>
            <person name="Aurora R."/>
            <person name="Ghosh B.K."/>
            <person name="Sherman L.A."/>
            <person name="Smith R.D."/>
            <person name="Wilson R.K."/>
            <person name="Pakrasi H.B."/>
        </authorList>
    </citation>
    <scope>NUCLEOTIDE SEQUENCE [LARGE SCALE GENOMIC DNA]</scope>
    <source>
        <strain evidence="2">ATCC 51142 / BH68</strain>
    </source>
</reference>
<dbReference type="RefSeq" id="WP_009546933.1">
    <property type="nucleotide sequence ID" value="NC_010546.1"/>
</dbReference>
<sequence length="305" mass="35350">MVYLDKQFLEYVAKKIFPGNTRSEIQYHLFIERFTPNNCFTPNNYPLSHTEIARILSQRENEPGKYENGLQQNIKEIIKKINSVFREQLMADGITETQLGLGDKKGKPGRKKASESSPWQIIYDWLWNGPYFDWVQDYIWETWKQEAQSNTNWMQFQEIGAKGMKIPKGEPTKKLSILTPLCLKIELNCSGNYLILFNRGKDKQGNITQNLITPSQAFAPNYQLIEKSVLIPQPNAVCGDIQFDAEGKEEYIGIVTDSPLELSRLNAKPDELALQWKAKHLEEIWKQLNGKNNWHIFYGQFEIVA</sequence>
<evidence type="ECO:0000313" key="2">
    <source>
        <dbReference type="Proteomes" id="UP000001203"/>
    </source>
</evidence>
<dbReference type="eggNOG" id="ENOG5032UFG">
    <property type="taxonomic scope" value="Bacteria"/>
</dbReference>
<organism evidence="1 2">
    <name type="scientific">Crocosphaera subtropica (strain ATCC 51142 / BH68)</name>
    <name type="common">Cyanothece sp. (strain ATCC 51142)</name>
    <dbReference type="NCBI Taxonomy" id="43989"/>
    <lineage>
        <taxon>Bacteria</taxon>
        <taxon>Bacillati</taxon>
        <taxon>Cyanobacteriota</taxon>
        <taxon>Cyanophyceae</taxon>
        <taxon>Oscillatoriophycideae</taxon>
        <taxon>Chroococcales</taxon>
        <taxon>Aphanothecaceae</taxon>
        <taxon>Crocosphaera</taxon>
        <taxon>Crocosphaera subtropica</taxon>
    </lineage>
</organism>
<dbReference type="KEGG" id="cyt:cce_2184"/>